<dbReference type="HOGENOM" id="CLU_2911923_0_0_5"/>
<dbReference type="OrthoDB" id="9813285at2"/>
<evidence type="ECO:0000313" key="1">
    <source>
        <dbReference type="EMBL" id="BAJ81280.1"/>
    </source>
</evidence>
<dbReference type="AlphaFoldDB" id="F0IZS0"/>
<dbReference type="KEGG" id="amv:ACMV_19330"/>
<dbReference type="Proteomes" id="UP000007100">
    <property type="component" value="Chromosome"/>
</dbReference>
<dbReference type="InterPro" id="IPR012337">
    <property type="entry name" value="RNaseH-like_sf"/>
</dbReference>
<dbReference type="SUPFAM" id="SSF53098">
    <property type="entry name" value="Ribonuclease H-like"/>
    <property type="match status" value="1"/>
</dbReference>
<proteinExistence type="predicted"/>
<gene>
    <name evidence="1" type="ordered locus">ACMV_19330</name>
</gene>
<protein>
    <submittedName>
        <fullName evidence="1">Putative transposase</fullName>
    </submittedName>
</protein>
<name>F0IZS0_ACIMA</name>
<reference evidence="1 2" key="1">
    <citation type="submission" date="2010-12" db="EMBL/GenBank/DDBJ databases">
        <title>Whole genome sequence of Acidiphilium multivorum AIU301.</title>
        <authorList>
            <person name="Narita-Yamada S."/>
            <person name="Nakamura S."/>
            <person name="Ito N."/>
            <person name="Takarada H."/>
            <person name="Katano Y."/>
            <person name="Nakazawa H."/>
            <person name="Hosoyama A."/>
            <person name="Yamada R."/>
            <person name="Fujita N."/>
        </authorList>
    </citation>
    <scope>NUCLEOTIDE SEQUENCE [LARGE SCALE GENOMIC DNA]</scope>
    <source>
        <strain evidence="2">DSM 11245 / JCM 8867 / AIU301</strain>
    </source>
</reference>
<dbReference type="EMBL" id="AP012035">
    <property type="protein sequence ID" value="BAJ81280.1"/>
    <property type="molecule type" value="Genomic_DNA"/>
</dbReference>
<sequence length="61" mass="6725">MPDTLVDGRRFRILCVIDDFSRECLAAVVDNSISGERVARELDAIAEHRGSAPRWLGGSHS</sequence>
<organism evidence="1 2">
    <name type="scientific">Acidiphilium multivorum (strain DSM 11245 / JCM 8867 / NBRC 100883 / AIU 301)</name>
    <dbReference type="NCBI Taxonomy" id="926570"/>
    <lineage>
        <taxon>Bacteria</taxon>
        <taxon>Pseudomonadati</taxon>
        <taxon>Pseudomonadota</taxon>
        <taxon>Alphaproteobacteria</taxon>
        <taxon>Acetobacterales</taxon>
        <taxon>Acidocellaceae</taxon>
        <taxon>Acidiphilium</taxon>
    </lineage>
</organism>
<dbReference type="PANTHER" id="PTHR47515:SF1">
    <property type="entry name" value="BLR2054 PROTEIN"/>
    <property type="match status" value="1"/>
</dbReference>
<keyword evidence="2" id="KW-1185">Reference proteome</keyword>
<evidence type="ECO:0000313" key="2">
    <source>
        <dbReference type="Proteomes" id="UP000007100"/>
    </source>
</evidence>
<dbReference type="PANTHER" id="PTHR47515">
    <property type="entry name" value="LOW CALCIUM RESPONSE LOCUS PROTEIN T"/>
    <property type="match status" value="1"/>
</dbReference>
<accession>F0IZS0</accession>